<sequence>MCGQGSGSRPSENFCREKQIVTAASPTENIAVSGEALSEAKARPRPSAKAAITTALAILALAAALNYGRYWWTAGRFIQATDDAYIGGDVTVIAPKVAGFISTVAIEDNQNVRAGDLLIRLDDRDFRAALDSAEALVAAQNAALANLDATRKLQEALVDQVAADIGAAEAEVARTRFDYDRYDRLSAAQFASKQRFQQADADHKKALAADRNARAALNAARRRIAVIETQKAQARAALDQALAQQKIAALNLSYTEIRAPIDGFVGNRAARAGAFAPVGAALISLVPASGLWVDANFKESQIARMRGGQRATIVADVAPGEILTGRVVSMAPATGAQFSVLPPENATGNFTKIVQRVPVRIRLDGDAALHGRLRPGLSVTAEVDQRGGDGSEEKQAAR</sequence>
<proteinExistence type="predicted"/>
<dbReference type="Pfam" id="PF25954">
    <property type="entry name" value="Beta-barrel_RND_2"/>
    <property type="match status" value="1"/>
</dbReference>
<evidence type="ECO:0000313" key="6">
    <source>
        <dbReference type="Proteomes" id="UP000239089"/>
    </source>
</evidence>
<feature type="domain" description="Multidrug resistance protein MdtA-like barrel-sandwich hybrid" evidence="3">
    <location>
        <begin position="93"/>
        <end position="281"/>
    </location>
</feature>
<dbReference type="OrthoDB" id="9811754at2"/>
<evidence type="ECO:0000313" key="5">
    <source>
        <dbReference type="EMBL" id="PPQ33433.1"/>
    </source>
</evidence>
<evidence type="ECO:0000259" key="4">
    <source>
        <dbReference type="Pfam" id="PF25954"/>
    </source>
</evidence>
<dbReference type="Gene3D" id="1.10.287.470">
    <property type="entry name" value="Helix hairpin bin"/>
    <property type="match status" value="1"/>
</dbReference>
<dbReference type="Pfam" id="PF25917">
    <property type="entry name" value="BSH_RND"/>
    <property type="match status" value="1"/>
</dbReference>
<dbReference type="Gene3D" id="2.40.50.100">
    <property type="match status" value="1"/>
</dbReference>
<evidence type="ECO:0000259" key="3">
    <source>
        <dbReference type="Pfam" id="PF25917"/>
    </source>
</evidence>
<protein>
    <submittedName>
        <fullName evidence="5">Hemolysin D</fullName>
    </submittedName>
</protein>
<accession>A0A2S6NFQ3</accession>
<keyword evidence="2" id="KW-0472">Membrane</keyword>
<dbReference type="InterPro" id="IPR050739">
    <property type="entry name" value="MFP"/>
</dbReference>
<dbReference type="PANTHER" id="PTHR30386:SF24">
    <property type="entry name" value="MULTIDRUG RESISTANCE EFFLUX PUMP"/>
    <property type="match status" value="1"/>
</dbReference>
<evidence type="ECO:0000256" key="2">
    <source>
        <dbReference type="SAM" id="Phobius"/>
    </source>
</evidence>
<dbReference type="Proteomes" id="UP000239089">
    <property type="component" value="Unassembled WGS sequence"/>
</dbReference>
<comment type="caution">
    <text evidence="5">The sequence shown here is derived from an EMBL/GenBank/DDBJ whole genome shotgun (WGS) entry which is preliminary data.</text>
</comment>
<dbReference type="InterPro" id="IPR058625">
    <property type="entry name" value="MdtA-like_BSH"/>
</dbReference>
<keyword evidence="2" id="KW-0812">Transmembrane</keyword>
<dbReference type="PANTHER" id="PTHR30386">
    <property type="entry name" value="MEMBRANE FUSION SUBUNIT OF EMRAB-TOLC MULTIDRUG EFFLUX PUMP"/>
    <property type="match status" value="1"/>
</dbReference>
<dbReference type="SUPFAM" id="SSF111369">
    <property type="entry name" value="HlyD-like secretion proteins"/>
    <property type="match status" value="2"/>
</dbReference>
<reference evidence="5 6" key="1">
    <citation type="journal article" date="2018" name="Arch. Microbiol.">
        <title>New insights into the metabolic potential of the phototrophic purple bacterium Rhodopila globiformis DSM 161(T) from its draft genome sequence and evidence for a vanadium-dependent nitrogenase.</title>
        <authorList>
            <person name="Imhoff J.F."/>
            <person name="Rahn T."/>
            <person name="Kunzel S."/>
            <person name="Neulinger S.C."/>
        </authorList>
    </citation>
    <scope>NUCLEOTIDE SEQUENCE [LARGE SCALE GENOMIC DNA]</scope>
    <source>
        <strain evidence="5 6">DSM 16996</strain>
    </source>
</reference>
<dbReference type="EMBL" id="NHSJ01000020">
    <property type="protein sequence ID" value="PPQ33433.1"/>
    <property type="molecule type" value="Genomic_DNA"/>
</dbReference>
<name>A0A2S6NFQ3_9HYPH</name>
<feature type="transmembrane region" description="Helical" evidence="2">
    <location>
        <begin position="50"/>
        <end position="72"/>
    </location>
</feature>
<keyword evidence="2" id="KW-1133">Transmembrane helix</keyword>
<keyword evidence="1" id="KW-0175">Coiled coil</keyword>
<feature type="domain" description="CusB-like beta-barrel" evidence="4">
    <location>
        <begin position="291"/>
        <end position="336"/>
    </location>
</feature>
<dbReference type="Gene3D" id="2.40.30.170">
    <property type="match status" value="1"/>
</dbReference>
<keyword evidence="6" id="KW-1185">Reference proteome</keyword>
<organism evidence="5 6">
    <name type="scientific">Rhodoblastus sphagnicola</name>
    <dbReference type="NCBI Taxonomy" id="333368"/>
    <lineage>
        <taxon>Bacteria</taxon>
        <taxon>Pseudomonadati</taxon>
        <taxon>Pseudomonadota</taxon>
        <taxon>Alphaproteobacteria</taxon>
        <taxon>Hyphomicrobiales</taxon>
        <taxon>Rhodoblastaceae</taxon>
        <taxon>Rhodoblastus</taxon>
    </lineage>
</organism>
<dbReference type="AlphaFoldDB" id="A0A2S6NFQ3"/>
<feature type="coiled-coil region" evidence="1">
    <location>
        <begin position="217"/>
        <end position="244"/>
    </location>
</feature>
<dbReference type="InterPro" id="IPR058792">
    <property type="entry name" value="Beta-barrel_RND_2"/>
</dbReference>
<evidence type="ECO:0000256" key="1">
    <source>
        <dbReference type="SAM" id="Coils"/>
    </source>
</evidence>
<gene>
    <name evidence="5" type="ORF">CCR94_01770</name>
</gene>
<dbReference type="GO" id="GO:0055085">
    <property type="term" value="P:transmembrane transport"/>
    <property type="evidence" value="ECO:0007669"/>
    <property type="project" value="InterPro"/>
</dbReference>